<dbReference type="AlphaFoldDB" id="A0A1G2BZ68"/>
<keyword evidence="2 6" id="KW-0698">rRNA processing</keyword>
<proteinExistence type="inferred from homology"/>
<dbReference type="HAMAP" id="MF_01877">
    <property type="entry name" value="16SrRNA_methyltr_I"/>
    <property type="match status" value="1"/>
</dbReference>
<dbReference type="Pfam" id="PF00590">
    <property type="entry name" value="TP_methylase"/>
    <property type="match status" value="1"/>
</dbReference>
<dbReference type="PIRSF" id="PIRSF005917">
    <property type="entry name" value="MTase_YraL"/>
    <property type="match status" value="1"/>
</dbReference>
<comment type="catalytic activity">
    <reaction evidence="6">
        <text>cytidine(1402) in 16S rRNA + S-adenosyl-L-methionine = 2'-O-methylcytidine(1402) in 16S rRNA + S-adenosyl-L-homocysteine + H(+)</text>
        <dbReference type="Rhea" id="RHEA:42924"/>
        <dbReference type="Rhea" id="RHEA-COMP:10285"/>
        <dbReference type="Rhea" id="RHEA-COMP:10286"/>
        <dbReference type="ChEBI" id="CHEBI:15378"/>
        <dbReference type="ChEBI" id="CHEBI:57856"/>
        <dbReference type="ChEBI" id="CHEBI:59789"/>
        <dbReference type="ChEBI" id="CHEBI:74495"/>
        <dbReference type="ChEBI" id="CHEBI:82748"/>
        <dbReference type="EC" id="2.1.1.198"/>
    </reaction>
</comment>
<dbReference type="EMBL" id="MHKQ01000022">
    <property type="protein sequence ID" value="OGY93427.1"/>
    <property type="molecule type" value="Genomic_DNA"/>
</dbReference>
<dbReference type="SUPFAM" id="SSF53790">
    <property type="entry name" value="Tetrapyrrole methylase"/>
    <property type="match status" value="1"/>
</dbReference>
<dbReference type="EC" id="2.1.1.198" evidence="6"/>
<evidence type="ECO:0000256" key="1">
    <source>
        <dbReference type="ARBA" id="ARBA00022490"/>
    </source>
</evidence>
<keyword evidence="1 6" id="KW-0963">Cytoplasm</keyword>
<evidence type="ECO:0000256" key="5">
    <source>
        <dbReference type="ARBA" id="ARBA00022691"/>
    </source>
</evidence>
<feature type="domain" description="Tetrapyrrole methylase" evidence="7">
    <location>
        <begin position="1"/>
        <end position="199"/>
    </location>
</feature>
<dbReference type="InterPro" id="IPR014777">
    <property type="entry name" value="4pyrrole_Mease_sub1"/>
</dbReference>
<dbReference type="CDD" id="cd11648">
    <property type="entry name" value="RsmI"/>
    <property type="match status" value="1"/>
</dbReference>
<dbReference type="Gene3D" id="3.40.1010.10">
    <property type="entry name" value="Cobalt-precorrin-4 Transmethylase, Domain 1"/>
    <property type="match status" value="1"/>
</dbReference>
<dbReference type="GO" id="GO:0005737">
    <property type="term" value="C:cytoplasm"/>
    <property type="evidence" value="ECO:0007669"/>
    <property type="project" value="UniProtKB-SubCell"/>
</dbReference>
<sequence>MLYIVATPIGNLADITLRALEVLSSVDVILAEDTRVSKKLLAHHNINTQLISWHQHSSERDFKNLSHYFAQEKNIALITDAGSPGISDPGGKLIELVLGSFPETKIVPIPGVSALTAIVSVAGVPMDRFLFLGFLPHKKGRQTLIGEIKSAKLPVIFFESVHRIMKALEQLADCPKQLIVGRELTKQFETIYRGTAKDILGILSKDKNQQKGEFVIIVNNK</sequence>
<gene>
    <name evidence="6" type="primary">rsmI</name>
    <name evidence="8" type="ORF">A2406_00750</name>
</gene>
<evidence type="ECO:0000313" key="9">
    <source>
        <dbReference type="Proteomes" id="UP000177626"/>
    </source>
</evidence>
<accession>A0A1G2BZ68</accession>
<dbReference type="PANTHER" id="PTHR46111">
    <property type="entry name" value="RIBOSOMAL RNA SMALL SUBUNIT METHYLTRANSFERASE I"/>
    <property type="match status" value="1"/>
</dbReference>
<dbReference type="InterPro" id="IPR035996">
    <property type="entry name" value="4pyrrol_Methylase_sf"/>
</dbReference>
<evidence type="ECO:0000256" key="3">
    <source>
        <dbReference type="ARBA" id="ARBA00022603"/>
    </source>
</evidence>
<dbReference type="Gene3D" id="3.30.950.10">
    <property type="entry name" value="Methyltransferase, Cobalt-precorrin-4 Transmethylase, Domain 2"/>
    <property type="match status" value="1"/>
</dbReference>
<comment type="caution">
    <text evidence="8">The sequence shown here is derived from an EMBL/GenBank/DDBJ whole genome shotgun (WGS) entry which is preliminary data.</text>
</comment>
<evidence type="ECO:0000313" key="8">
    <source>
        <dbReference type="EMBL" id="OGY93427.1"/>
    </source>
</evidence>
<evidence type="ECO:0000256" key="4">
    <source>
        <dbReference type="ARBA" id="ARBA00022679"/>
    </source>
</evidence>
<evidence type="ECO:0000256" key="6">
    <source>
        <dbReference type="HAMAP-Rule" id="MF_01877"/>
    </source>
</evidence>
<dbReference type="PANTHER" id="PTHR46111:SF1">
    <property type="entry name" value="RIBOSOMAL RNA SMALL SUBUNIT METHYLTRANSFERASE I"/>
    <property type="match status" value="1"/>
</dbReference>
<reference evidence="8 9" key="1">
    <citation type="journal article" date="2016" name="Nat. Commun.">
        <title>Thousands of microbial genomes shed light on interconnected biogeochemical processes in an aquifer system.</title>
        <authorList>
            <person name="Anantharaman K."/>
            <person name="Brown C.T."/>
            <person name="Hug L.A."/>
            <person name="Sharon I."/>
            <person name="Castelle C.J."/>
            <person name="Probst A.J."/>
            <person name="Thomas B.C."/>
            <person name="Singh A."/>
            <person name="Wilkins M.J."/>
            <person name="Karaoz U."/>
            <person name="Brodie E.L."/>
            <person name="Williams K.H."/>
            <person name="Hubbard S.S."/>
            <person name="Banfield J.F."/>
        </authorList>
    </citation>
    <scope>NUCLEOTIDE SEQUENCE [LARGE SCALE GENOMIC DNA]</scope>
</reference>
<organism evidence="8 9">
    <name type="scientific">Candidatus Komeilibacteria bacterium RIFOXYC1_FULL_37_11</name>
    <dbReference type="NCBI Taxonomy" id="1798555"/>
    <lineage>
        <taxon>Bacteria</taxon>
        <taxon>Candidatus Komeiliibacteriota</taxon>
    </lineage>
</organism>
<evidence type="ECO:0000259" key="7">
    <source>
        <dbReference type="Pfam" id="PF00590"/>
    </source>
</evidence>
<comment type="subcellular location">
    <subcellularLocation>
        <location evidence="6">Cytoplasm</location>
    </subcellularLocation>
</comment>
<comment type="similarity">
    <text evidence="6">Belongs to the methyltransferase superfamily. RsmI family.</text>
</comment>
<keyword evidence="3 6" id="KW-0489">Methyltransferase</keyword>
<dbReference type="NCBIfam" id="TIGR00096">
    <property type="entry name" value="16S rRNA (cytidine(1402)-2'-O)-methyltransferase"/>
    <property type="match status" value="1"/>
</dbReference>
<keyword evidence="5 6" id="KW-0949">S-adenosyl-L-methionine</keyword>
<dbReference type="Proteomes" id="UP000177626">
    <property type="component" value="Unassembled WGS sequence"/>
</dbReference>
<dbReference type="InterPro" id="IPR014776">
    <property type="entry name" value="4pyrrole_Mease_sub2"/>
</dbReference>
<dbReference type="InterPro" id="IPR000878">
    <property type="entry name" value="4pyrrol_Mease"/>
</dbReference>
<keyword evidence="4 6" id="KW-0808">Transferase</keyword>
<comment type="function">
    <text evidence="6">Catalyzes the 2'-O-methylation of the ribose of cytidine 1402 (C1402) in 16S rRNA.</text>
</comment>
<dbReference type="GO" id="GO:0070677">
    <property type="term" value="F:rRNA (cytosine-2'-O-)-methyltransferase activity"/>
    <property type="evidence" value="ECO:0007669"/>
    <property type="project" value="UniProtKB-UniRule"/>
</dbReference>
<protein>
    <recommendedName>
        <fullName evidence="6">Ribosomal RNA small subunit methyltransferase I</fullName>
        <ecNumber evidence="6">2.1.1.198</ecNumber>
    </recommendedName>
    <alternativeName>
        <fullName evidence="6">16S rRNA 2'-O-ribose C1402 methyltransferase</fullName>
    </alternativeName>
    <alternativeName>
        <fullName evidence="6">rRNA (cytidine-2'-O-)-methyltransferase RsmI</fullName>
    </alternativeName>
</protein>
<dbReference type="InterPro" id="IPR008189">
    <property type="entry name" value="rRNA_ssu_MeTfrase_I"/>
</dbReference>
<name>A0A1G2BZ68_9BACT</name>
<evidence type="ECO:0000256" key="2">
    <source>
        <dbReference type="ARBA" id="ARBA00022552"/>
    </source>
</evidence>